<evidence type="ECO:0000313" key="3">
    <source>
        <dbReference type="Proteomes" id="UP000266152"/>
    </source>
</evidence>
<keyword evidence="3" id="KW-1185">Reference proteome</keyword>
<accession>A0A395S1C4</accession>
<organism evidence="2 3">
    <name type="scientific">Fusarium sporotrichioides</name>
    <dbReference type="NCBI Taxonomy" id="5514"/>
    <lineage>
        <taxon>Eukaryota</taxon>
        <taxon>Fungi</taxon>
        <taxon>Dikarya</taxon>
        <taxon>Ascomycota</taxon>
        <taxon>Pezizomycotina</taxon>
        <taxon>Sordariomycetes</taxon>
        <taxon>Hypocreomycetidae</taxon>
        <taxon>Hypocreales</taxon>
        <taxon>Nectriaceae</taxon>
        <taxon>Fusarium</taxon>
    </lineage>
</organism>
<evidence type="ECO:0000256" key="1">
    <source>
        <dbReference type="SAM" id="MobiDB-lite"/>
    </source>
</evidence>
<name>A0A395S1C4_FUSSP</name>
<gene>
    <name evidence="2" type="ORF">FSPOR_6871</name>
</gene>
<evidence type="ECO:0000313" key="2">
    <source>
        <dbReference type="EMBL" id="RGP66045.1"/>
    </source>
</evidence>
<sequence>MPTATEFWGYSAQNLGPLTTTYTAPSSCATATDRVVYANASDPVRWFGAPTCGPMTFGDCLPSGSSWDSVRQQTTEFVQGQYAYYSPGIACPSGWRTVGTLAHDGDDGDKASASGALATPKWDELIGLNPLHPTEFWLGILEPSETLAFCCPSDYQADAYGQCVSTLGPTESYTYSEMCLTYNDNRLVPISTWDGTTLGDNELISIASGTAEPRTSLDNHFLTATAVQEYWAIATYVPAVPLVYTESDKENAEEDDNDDDNDDKDDEGGNNDASDDNAASVTTPRQGFVSVLGITLGLLAGAGMLQ</sequence>
<proteinExistence type="predicted"/>
<comment type="caution">
    <text evidence="2">The sequence shown here is derived from an EMBL/GenBank/DDBJ whole genome shotgun (WGS) entry which is preliminary data.</text>
</comment>
<protein>
    <submittedName>
        <fullName evidence="2">Uncharacterized protein</fullName>
    </submittedName>
</protein>
<dbReference type="Proteomes" id="UP000266152">
    <property type="component" value="Unassembled WGS sequence"/>
</dbReference>
<feature type="region of interest" description="Disordered" evidence="1">
    <location>
        <begin position="248"/>
        <end position="282"/>
    </location>
</feature>
<reference evidence="2 3" key="1">
    <citation type="journal article" date="2018" name="PLoS Pathog.">
        <title>Evolution of structural diversity of trichothecenes, a family of toxins produced by plant pathogenic and entomopathogenic fungi.</title>
        <authorList>
            <person name="Proctor R.H."/>
            <person name="McCormick S.P."/>
            <person name="Kim H.S."/>
            <person name="Cardoza R.E."/>
            <person name="Stanley A.M."/>
            <person name="Lindo L."/>
            <person name="Kelly A."/>
            <person name="Brown D.W."/>
            <person name="Lee T."/>
            <person name="Vaughan M.M."/>
            <person name="Alexander N.J."/>
            <person name="Busman M."/>
            <person name="Gutierrez S."/>
        </authorList>
    </citation>
    <scope>NUCLEOTIDE SEQUENCE [LARGE SCALE GENOMIC DNA]</scope>
    <source>
        <strain evidence="2 3">NRRL 3299</strain>
    </source>
</reference>
<feature type="compositionally biased region" description="Acidic residues" evidence="1">
    <location>
        <begin position="251"/>
        <end position="275"/>
    </location>
</feature>
<dbReference type="AlphaFoldDB" id="A0A395S1C4"/>
<dbReference type="EMBL" id="PXOF01000097">
    <property type="protein sequence ID" value="RGP66045.1"/>
    <property type="molecule type" value="Genomic_DNA"/>
</dbReference>